<name>K2Q643_9FLAO</name>
<dbReference type="PANTHER" id="PTHR11559">
    <property type="entry name" value="CARBOXYLESTERASE"/>
    <property type="match status" value="1"/>
</dbReference>
<dbReference type="SUPFAM" id="SSF53474">
    <property type="entry name" value="alpha/beta-Hydrolases"/>
    <property type="match status" value="1"/>
</dbReference>
<evidence type="ECO:0000256" key="3">
    <source>
        <dbReference type="RuleBase" id="RU361235"/>
    </source>
</evidence>
<evidence type="ECO:0000313" key="6">
    <source>
        <dbReference type="Proteomes" id="UP000007364"/>
    </source>
</evidence>
<dbReference type="GO" id="GO:0016787">
    <property type="term" value="F:hydrolase activity"/>
    <property type="evidence" value="ECO:0007669"/>
    <property type="project" value="UniProtKB-KW"/>
</dbReference>
<comment type="caution">
    <text evidence="5">The sequence shown here is derived from an EMBL/GenBank/DDBJ whole genome shotgun (WGS) entry which is preliminary data.</text>
</comment>
<protein>
    <recommendedName>
        <fullName evidence="3">Carboxylic ester hydrolase</fullName>
        <ecNumber evidence="3">3.1.1.-</ecNumber>
    </recommendedName>
</protein>
<reference evidence="5 6" key="1">
    <citation type="journal article" date="2012" name="J. Bacteriol.">
        <title>Genome Sequence of Galbibacter marinum Type Strain ck-I2-15.</title>
        <authorList>
            <person name="Lai Q."/>
            <person name="Li C."/>
            <person name="Shao Z."/>
        </authorList>
    </citation>
    <scope>NUCLEOTIDE SEQUENCE [LARGE SCALE GENOMIC DNA]</scope>
    <source>
        <strain evidence="6">ck-I2-15</strain>
    </source>
</reference>
<dbReference type="InterPro" id="IPR019826">
    <property type="entry name" value="Carboxylesterase_B_AS"/>
</dbReference>
<keyword evidence="2 3" id="KW-0378">Hydrolase</keyword>
<dbReference type="InterPro" id="IPR029058">
    <property type="entry name" value="AB_hydrolase_fold"/>
</dbReference>
<dbReference type="PROSITE" id="PS00122">
    <property type="entry name" value="CARBOXYLESTERASE_B_1"/>
    <property type="match status" value="1"/>
</dbReference>
<accession>K2Q643</accession>
<dbReference type="Gene3D" id="3.40.50.1820">
    <property type="entry name" value="alpha/beta hydrolase"/>
    <property type="match status" value="1"/>
</dbReference>
<dbReference type="ESTHER" id="9flao-k2q643">
    <property type="family name" value="Carb_B_Bacteria"/>
</dbReference>
<evidence type="ECO:0000313" key="5">
    <source>
        <dbReference type="EMBL" id="EKF56261.1"/>
    </source>
</evidence>
<dbReference type="OrthoDB" id="9775851at2"/>
<dbReference type="EC" id="3.1.1.-" evidence="3"/>
<dbReference type="AlphaFoldDB" id="K2Q643"/>
<sequence length="526" mass="58033">MKTFKKLILSSLAVSLFCITGCKEKAKEKTVEEEIPIVETNSGKVSGTLDNGVYAFKGIPYAQADRFMPPEDPVPWDDVRECNEFGPVAKQVVEWIDESNMDEEKLFSVNVWTQGISDSKKRPVMFWLHGGGFFVGSSNDPMTYGKALAEKGDVVVVSVNHRLNILGFLDLSAADQKYAHSANVGMLDVVKALEWVNNNIASFGGDPNNVTILGESGGGGKVGTLMGMPAAKGLFHKSIIQSGTLINVMTQEKSQKLGLAVLEKLEISPDQVDKITNVDYADLVKAGHEAVAEINGERKPGSPEMFGFAPSQDGVDLIQQPFSPGFPDMSKDIPLMIGSTLNELMPTVYGEKDLTLEQAKERLKKTYGDKTNQYVELYAQAYPDYTPQDLLSVDTVFRPFTIRTADARADESSAPLYVYFLAWKSQVDNASKGSFHGLDIPLAFYNVDLRPGWTGDTEEAWALSDKMSDAWLNFAKTGNPNVEGKLPQWDTYTKENGNTMYFDNQSKIIHNHDRALMSFIKPELGL</sequence>
<feature type="domain" description="Carboxylesterase type B" evidence="4">
    <location>
        <begin position="36"/>
        <end position="509"/>
    </location>
</feature>
<dbReference type="Pfam" id="PF00135">
    <property type="entry name" value="COesterase"/>
    <property type="match status" value="1"/>
</dbReference>
<proteinExistence type="inferred from homology"/>
<dbReference type="Proteomes" id="UP000007364">
    <property type="component" value="Unassembled WGS sequence"/>
</dbReference>
<dbReference type="InterPro" id="IPR050309">
    <property type="entry name" value="Type-B_Carboxylest/Lipase"/>
</dbReference>
<dbReference type="STRING" id="555500.I215_02023"/>
<evidence type="ECO:0000256" key="1">
    <source>
        <dbReference type="ARBA" id="ARBA00005964"/>
    </source>
</evidence>
<evidence type="ECO:0000259" key="4">
    <source>
        <dbReference type="Pfam" id="PF00135"/>
    </source>
</evidence>
<dbReference type="RefSeq" id="WP_008990280.1">
    <property type="nucleotide sequence ID" value="NZ_AMSG01000002.1"/>
</dbReference>
<dbReference type="PATRIC" id="fig|555500.3.peg.421"/>
<evidence type="ECO:0000256" key="2">
    <source>
        <dbReference type="ARBA" id="ARBA00022801"/>
    </source>
</evidence>
<dbReference type="eggNOG" id="COG2272">
    <property type="taxonomic scope" value="Bacteria"/>
</dbReference>
<comment type="similarity">
    <text evidence="1 3">Belongs to the type-B carboxylesterase/lipase family.</text>
</comment>
<keyword evidence="6" id="KW-1185">Reference proteome</keyword>
<gene>
    <name evidence="5" type="ORF">I215_02023</name>
</gene>
<organism evidence="5 6">
    <name type="scientific">Galbibacter marinus</name>
    <dbReference type="NCBI Taxonomy" id="555500"/>
    <lineage>
        <taxon>Bacteria</taxon>
        <taxon>Pseudomonadati</taxon>
        <taxon>Bacteroidota</taxon>
        <taxon>Flavobacteriia</taxon>
        <taxon>Flavobacteriales</taxon>
        <taxon>Flavobacteriaceae</taxon>
        <taxon>Galbibacter</taxon>
    </lineage>
</organism>
<dbReference type="InterPro" id="IPR002018">
    <property type="entry name" value="CarbesteraseB"/>
</dbReference>
<dbReference type="EMBL" id="AMSG01000002">
    <property type="protein sequence ID" value="EKF56261.1"/>
    <property type="molecule type" value="Genomic_DNA"/>
</dbReference>